<dbReference type="InterPro" id="IPR036271">
    <property type="entry name" value="Tet_transcr_reg_TetR-rel_C_sf"/>
</dbReference>
<dbReference type="PROSITE" id="PS50977">
    <property type="entry name" value="HTH_TETR_2"/>
    <property type="match status" value="1"/>
</dbReference>
<dbReference type="InterPro" id="IPR050109">
    <property type="entry name" value="HTH-type_TetR-like_transc_reg"/>
</dbReference>
<dbReference type="SUPFAM" id="SSF46689">
    <property type="entry name" value="Homeodomain-like"/>
    <property type="match status" value="1"/>
</dbReference>
<dbReference type="KEGG" id="sfeu:IM697_39195"/>
<evidence type="ECO:0000256" key="2">
    <source>
        <dbReference type="ARBA" id="ARBA00023125"/>
    </source>
</evidence>
<name>A0A7M2T1V5_9ACTN</name>
<feature type="DNA-binding region" description="H-T-H motif" evidence="4">
    <location>
        <begin position="28"/>
        <end position="47"/>
    </location>
</feature>
<keyword evidence="2 4" id="KW-0238">DNA-binding</keyword>
<dbReference type="Pfam" id="PF00440">
    <property type="entry name" value="TetR_N"/>
    <property type="match status" value="1"/>
</dbReference>
<accession>A0A7M2T1V5</accession>
<evidence type="ECO:0000313" key="8">
    <source>
        <dbReference type="Proteomes" id="UP000594205"/>
    </source>
</evidence>
<evidence type="ECO:0000256" key="4">
    <source>
        <dbReference type="PROSITE-ProRule" id="PRU00335"/>
    </source>
</evidence>
<dbReference type="EMBL" id="CP063373">
    <property type="protein sequence ID" value="QOV41491.1"/>
    <property type="molecule type" value="Genomic_DNA"/>
</dbReference>
<dbReference type="InterPro" id="IPR009057">
    <property type="entry name" value="Homeodomain-like_sf"/>
</dbReference>
<dbReference type="InterPro" id="IPR049445">
    <property type="entry name" value="TetR_SbtR-like_C"/>
</dbReference>
<dbReference type="GO" id="GO:0003700">
    <property type="term" value="F:DNA-binding transcription factor activity"/>
    <property type="evidence" value="ECO:0007669"/>
    <property type="project" value="TreeGrafter"/>
</dbReference>
<dbReference type="Pfam" id="PF21597">
    <property type="entry name" value="TetR_C_43"/>
    <property type="match status" value="1"/>
</dbReference>
<reference evidence="7 8" key="1">
    <citation type="submission" date="2020-10" db="EMBL/GenBank/DDBJ databases">
        <title>Streptomyces ferrugineus complate genome analysis.</title>
        <authorList>
            <person name="Anwar N."/>
        </authorList>
    </citation>
    <scope>NUCLEOTIDE SEQUENCE [LARGE SCALE GENOMIC DNA]</scope>
    <source>
        <strain evidence="7 8">CCTCC AA2014009</strain>
    </source>
</reference>
<evidence type="ECO:0000256" key="1">
    <source>
        <dbReference type="ARBA" id="ARBA00023015"/>
    </source>
</evidence>
<dbReference type="GO" id="GO:0000976">
    <property type="term" value="F:transcription cis-regulatory region binding"/>
    <property type="evidence" value="ECO:0007669"/>
    <property type="project" value="TreeGrafter"/>
</dbReference>
<feature type="domain" description="HTH tetR-type" evidence="6">
    <location>
        <begin position="6"/>
        <end position="65"/>
    </location>
</feature>
<evidence type="ECO:0000256" key="5">
    <source>
        <dbReference type="SAM" id="MobiDB-lite"/>
    </source>
</evidence>
<evidence type="ECO:0000256" key="3">
    <source>
        <dbReference type="ARBA" id="ARBA00023163"/>
    </source>
</evidence>
<dbReference type="PRINTS" id="PR00455">
    <property type="entry name" value="HTHTETR"/>
</dbReference>
<dbReference type="Gene3D" id="1.10.357.10">
    <property type="entry name" value="Tetracycline Repressor, domain 2"/>
    <property type="match status" value="1"/>
</dbReference>
<feature type="compositionally biased region" description="Basic and acidic residues" evidence="5">
    <location>
        <begin position="186"/>
        <end position="200"/>
    </location>
</feature>
<dbReference type="PANTHER" id="PTHR30055:SF234">
    <property type="entry name" value="HTH-TYPE TRANSCRIPTIONAL REGULATOR BETI"/>
    <property type="match status" value="1"/>
</dbReference>
<dbReference type="PANTHER" id="PTHR30055">
    <property type="entry name" value="HTH-TYPE TRANSCRIPTIONAL REGULATOR RUTR"/>
    <property type="match status" value="1"/>
</dbReference>
<gene>
    <name evidence="7" type="ORF">IM697_39195</name>
</gene>
<keyword evidence="1" id="KW-0805">Transcription regulation</keyword>
<dbReference type="SUPFAM" id="SSF48498">
    <property type="entry name" value="Tetracyclin repressor-like, C-terminal domain"/>
    <property type="match status" value="1"/>
</dbReference>
<proteinExistence type="predicted"/>
<sequence>MRADARRNHERLLTEARSAFAEHGTDASLEDVARRAGVGIGTLYRHFPNRDALLSAVFEDAVGDLLTRSRELLNAPEPCAALVTWLREMVTHAGEYRGLAHALMSATDNNSSALARCSGPIREAGGALLERAQKAGSVRPDVAIGDLLQLTHAIALAAEETPGDPGLADRLLHLTLRGLRATQGRGELREQPHTHLHPPDNPDPYGE</sequence>
<evidence type="ECO:0000259" key="6">
    <source>
        <dbReference type="PROSITE" id="PS50977"/>
    </source>
</evidence>
<dbReference type="AlphaFoldDB" id="A0A7M2T1V5"/>
<dbReference type="Proteomes" id="UP000594205">
    <property type="component" value="Chromosome"/>
</dbReference>
<feature type="region of interest" description="Disordered" evidence="5">
    <location>
        <begin position="184"/>
        <end position="207"/>
    </location>
</feature>
<keyword evidence="8" id="KW-1185">Reference proteome</keyword>
<organism evidence="7 8">
    <name type="scientific">Streptomyces ferrugineus</name>
    <dbReference type="NCBI Taxonomy" id="1413221"/>
    <lineage>
        <taxon>Bacteria</taxon>
        <taxon>Bacillati</taxon>
        <taxon>Actinomycetota</taxon>
        <taxon>Actinomycetes</taxon>
        <taxon>Kitasatosporales</taxon>
        <taxon>Streptomycetaceae</taxon>
        <taxon>Streptomyces</taxon>
    </lineage>
</organism>
<protein>
    <submittedName>
        <fullName evidence="7">TetR/AcrR family transcriptional regulator</fullName>
    </submittedName>
</protein>
<dbReference type="InterPro" id="IPR001647">
    <property type="entry name" value="HTH_TetR"/>
</dbReference>
<evidence type="ECO:0000313" key="7">
    <source>
        <dbReference type="EMBL" id="QOV41491.1"/>
    </source>
</evidence>
<keyword evidence="3" id="KW-0804">Transcription</keyword>